<proteinExistence type="predicted"/>
<dbReference type="EMBL" id="AOLW01000047">
    <property type="protein sequence ID" value="EMA17200.1"/>
    <property type="molecule type" value="Genomic_DNA"/>
</dbReference>
<gene>
    <name evidence="1" type="ORF">C442_18060</name>
</gene>
<organism evidence="1 2">
    <name type="scientific">Haloarcula amylolytica JCM 13557</name>
    <dbReference type="NCBI Taxonomy" id="1227452"/>
    <lineage>
        <taxon>Archaea</taxon>
        <taxon>Methanobacteriati</taxon>
        <taxon>Methanobacteriota</taxon>
        <taxon>Stenosarchaea group</taxon>
        <taxon>Halobacteria</taxon>
        <taxon>Halobacteriales</taxon>
        <taxon>Haloarculaceae</taxon>
        <taxon>Haloarcula</taxon>
    </lineage>
</organism>
<comment type="caution">
    <text evidence="1">The sequence shown here is derived from an EMBL/GenBank/DDBJ whole genome shotgun (WGS) entry which is preliminary data.</text>
</comment>
<name>M0KBH3_9EURY</name>
<keyword evidence="2" id="KW-1185">Reference proteome</keyword>
<evidence type="ECO:0000313" key="1">
    <source>
        <dbReference type="EMBL" id="EMA17200.1"/>
    </source>
</evidence>
<dbReference type="Proteomes" id="UP000011623">
    <property type="component" value="Unassembled WGS sequence"/>
</dbReference>
<protein>
    <submittedName>
        <fullName evidence="1">Uncharacterized protein</fullName>
    </submittedName>
</protein>
<reference evidence="1 2" key="1">
    <citation type="journal article" date="2014" name="PLoS Genet.">
        <title>Phylogenetically driven sequencing of extremely halophilic archaea reveals strategies for static and dynamic osmo-response.</title>
        <authorList>
            <person name="Becker E.A."/>
            <person name="Seitzer P.M."/>
            <person name="Tritt A."/>
            <person name="Larsen D."/>
            <person name="Krusor M."/>
            <person name="Yao A.I."/>
            <person name="Wu D."/>
            <person name="Madern D."/>
            <person name="Eisen J.A."/>
            <person name="Darling A.E."/>
            <person name="Facciotti M.T."/>
        </authorList>
    </citation>
    <scope>NUCLEOTIDE SEQUENCE [LARGE SCALE GENOMIC DNA]</scope>
    <source>
        <strain evidence="1 2">JCM 13557</strain>
    </source>
</reference>
<evidence type="ECO:0000313" key="2">
    <source>
        <dbReference type="Proteomes" id="UP000011623"/>
    </source>
</evidence>
<sequence length="76" mass="8586">MTGDLEPWGRQNDAVVDALDAMSRTAPREDITGRFTTTELRLYRWRIVSKIAYFTPASGRVTAVTLGDEPLVLRLF</sequence>
<accession>M0KBH3</accession>
<dbReference type="AlphaFoldDB" id="M0KBH3"/>